<evidence type="ECO:0000256" key="5">
    <source>
        <dbReference type="ARBA" id="ARBA00023004"/>
    </source>
</evidence>
<name>A0A1F6UW78_9PROT</name>
<dbReference type="GO" id="GO:0005506">
    <property type="term" value="F:iron ion binding"/>
    <property type="evidence" value="ECO:0007669"/>
    <property type="project" value="InterPro"/>
</dbReference>
<dbReference type="GO" id="GO:0009055">
    <property type="term" value="F:electron transfer activity"/>
    <property type="evidence" value="ECO:0007669"/>
    <property type="project" value="InterPro"/>
</dbReference>
<comment type="caution">
    <text evidence="8">The sequence shown here is derived from an EMBL/GenBank/DDBJ whole genome shotgun (WGS) entry which is preliminary data.</text>
</comment>
<keyword evidence="5 6" id="KW-0408">Iron</keyword>
<dbReference type="PANTHER" id="PTHR40942">
    <property type="match status" value="1"/>
</dbReference>
<evidence type="ECO:0000256" key="1">
    <source>
        <dbReference type="ARBA" id="ARBA00022448"/>
    </source>
</evidence>
<proteinExistence type="predicted"/>
<evidence type="ECO:0000313" key="9">
    <source>
        <dbReference type="Proteomes" id="UP000179076"/>
    </source>
</evidence>
<keyword evidence="1" id="KW-0813">Transport</keyword>
<dbReference type="Gene3D" id="1.10.760.10">
    <property type="entry name" value="Cytochrome c-like domain"/>
    <property type="match status" value="1"/>
</dbReference>
<evidence type="ECO:0000313" key="8">
    <source>
        <dbReference type="EMBL" id="OGI61534.1"/>
    </source>
</evidence>
<dbReference type="InterPro" id="IPR002323">
    <property type="entry name" value="Cyt_CIE"/>
</dbReference>
<dbReference type="PANTHER" id="PTHR40942:SF4">
    <property type="entry name" value="CYTOCHROME C5"/>
    <property type="match status" value="1"/>
</dbReference>
<keyword evidence="3 6" id="KW-0479">Metal-binding</keyword>
<dbReference type="EMBL" id="MFSP01000193">
    <property type="protein sequence ID" value="OGI61534.1"/>
    <property type="molecule type" value="Genomic_DNA"/>
</dbReference>
<gene>
    <name evidence="8" type="ORF">A2W18_04285</name>
</gene>
<dbReference type="PRINTS" id="PR00607">
    <property type="entry name" value="CYTCHROMECIE"/>
</dbReference>
<reference evidence="8 9" key="1">
    <citation type="journal article" date="2016" name="Nat. Commun.">
        <title>Thousands of microbial genomes shed light on interconnected biogeochemical processes in an aquifer system.</title>
        <authorList>
            <person name="Anantharaman K."/>
            <person name="Brown C.T."/>
            <person name="Hug L.A."/>
            <person name="Sharon I."/>
            <person name="Castelle C.J."/>
            <person name="Probst A.J."/>
            <person name="Thomas B.C."/>
            <person name="Singh A."/>
            <person name="Wilkins M.J."/>
            <person name="Karaoz U."/>
            <person name="Brodie E.L."/>
            <person name="Williams K.H."/>
            <person name="Hubbard S.S."/>
            <person name="Banfield J.F."/>
        </authorList>
    </citation>
    <scope>NUCLEOTIDE SEQUENCE [LARGE SCALE GENOMIC DNA]</scope>
</reference>
<dbReference type="Pfam" id="PF00034">
    <property type="entry name" value="Cytochrom_C"/>
    <property type="match status" value="1"/>
</dbReference>
<feature type="domain" description="Cytochrome c" evidence="7">
    <location>
        <begin position="76"/>
        <end position="160"/>
    </location>
</feature>
<evidence type="ECO:0000256" key="6">
    <source>
        <dbReference type="PROSITE-ProRule" id="PRU00433"/>
    </source>
</evidence>
<keyword evidence="2 6" id="KW-0349">Heme</keyword>
<keyword evidence="4" id="KW-0249">Electron transport</keyword>
<dbReference type="SUPFAM" id="SSF46626">
    <property type="entry name" value="Cytochrome c"/>
    <property type="match status" value="1"/>
</dbReference>
<accession>A0A1F6UW78</accession>
<organism evidence="8 9">
    <name type="scientific">Candidatus Muproteobacteria bacterium RBG_16_60_9</name>
    <dbReference type="NCBI Taxonomy" id="1817755"/>
    <lineage>
        <taxon>Bacteria</taxon>
        <taxon>Pseudomonadati</taxon>
        <taxon>Pseudomonadota</taxon>
        <taxon>Candidatus Muproteobacteria</taxon>
    </lineage>
</organism>
<dbReference type="GO" id="GO:0020037">
    <property type="term" value="F:heme binding"/>
    <property type="evidence" value="ECO:0007669"/>
    <property type="project" value="InterPro"/>
</dbReference>
<dbReference type="PROSITE" id="PS51007">
    <property type="entry name" value="CYTC"/>
    <property type="match status" value="1"/>
</dbReference>
<evidence type="ECO:0000256" key="4">
    <source>
        <dbReference type="ARBA" id="ARBA00022982"/>
    </source>
</evidence>
<dbReference type="AlphaFoldDB" id="A0A1F6UW78"/>
<evidence type="ECO:0000259" key="7">
    <source>
        <dbReference type="PROSITE" id="PS51007"/>
    </source>
</evidence>
<protein>
    <recommendedName>
        <fullName evidence="7">Cytochrome c domain-containing protein</fullName>
    </recommendedName>
</protein>
<evidence type="ECO:0000256" key="3">
    <source>
        <dbReference type="ARBA" id="ARBA00022723"/>
    </source>
</evidence>
<sequence length="161" mass="16368">MTDSEFIKKFSGLLGALVVLAVILFFLAHAVVNRPNAQQQTDTRAVAERIKPVGEVAIGEASRGGRISLIATASAAGDDKGKAVYNSACVACHGSGVAGAPKLGDKAAWKGRIAQGAATLNKHAVGGFQGKSGFMPPKGGNASLADADVTAAVDYMVSKSR</sequence>
<dbReference type="InterPro" id="IPR009056">
    <property type="entry name" value="Cyt_c-like_dom"/>
</dbReference>
<dbReference type="InterPro" id="IPR036909">
    <property type="entry name" value="Cyt_c-like_dom_sf"/>
</dbReference>
<dbReference type="Proteomes" id="UP000179076">
    <property type="component" value="Unassembled WGS sequence"/>
</dbReference>
<evidence type="ECO:0000256" key="2">
    <source>
        <dbReference type="ARBA" id="ARBA00022617"/>
    </source>
</evidence>